<evidence type="ECO:0000313" key="1">
    <source>
        <dbReference type="EMBL" id="KAJ8640995.1"/>
    </source>
</evidence>
<proteinExistence type="predicted"/>
<comment type="caution">
    <text evidence="1">The sequence shown here is derived from an EMBL/GenBank/DDBJ whole genome shotgun (WGS) entry which is preliminary data.</text>
</comment>
<name>A0ACC2M5U9_PERAE</name>
<dbReference type="Proteomes" id="UP001234297">
    <property type="component" value="Chromosome 5"/>
</dbReference>
<gene>
    <name evidence="1" type="ORF">MRB53_017689</name>
</gene>
<accession>A0ACC2M5U9</accession>
<evidence type="ECO:0000313" key="2">
    <source>
        <dbReference type="Proteomes" id="UP001234297"/>
    </source>
</evidence>
<dbReference type="EMBL" id="CM056813">
    <property type="protein sequence ID" value="KAJ8640995.1"/>
    <property type="molecule type" value="Genomic_DNA"/>
</dbReference>
<sequence>MSAYCLQPSFFAHEDILICVDTDPILDRLADLATLGYGVIWNIDCTQMALFFFVQREFSSELDLAIHAIDDISPDSYSDEHGDLTQLFQIAAVEATRCDTESRILRVILIYCRSCVLPEHHWPADQNLFTLDVVFLCEDLHVERSWNNVYDALVNAVGDISISRVLSDHCWREDRNLFPWDVIFLLDDLNVEYRRNNVYGALLDVVRDISKYGGYVIRCLHGLVHALLRHMCVLLLHPQQRCAQDEIDIPRSLAKKSPTP</sequence>
<keyword evidence="2" id="KW-1185">Reference proteome</keyword>
<protein>
    <submittedName>
        <fullName evidence="1">Uncharacterized protein</fullName>
    </submittedName>
</protein>
<organism evidence="1 2">
    <name type="scientific">Persea americana</name>
    <name type="common">Avocado</name>
    <dbReference type="NCBI Taxonomy" id="3435"/>
    <lineage>
        <taxon>Eukaryota</taxon>
        <taxon>Viridiplantae</taxon>
        <taxon>Streptophyta</taxon>
        <taxon>Embryophyta</taxon>
        <taxon>Tracheophyta</taxon>
        <taxon>Spermatophyta</taxon>
        <taxon>Magnoliopsida</taxon>
        <taxon>Magnoliidae</taxon>
        <taxon>Laurales</taxon>
        <taxon>Lauraceae</taxon>
        <taxon>Persea</taxon>
    </lineage>
</organism>
<reference evidence="1 2" key="1">
    <citation type="journal article" date="2022" name="Hortic Res">
        <title>A haplotype resolved chromosomal level avocado genome allows analysis of novel avocado genes.</title>
        <authorList>
            <person name="Nath O."/>
            <person name="Fletcher S.J."/>
            <person name="Hayward A."/>
            <person name="Shaw L.M."/>
            <person name="Masouleh A.K."/>
            <person name="Furtado A."/>
            <person name="Henry R.J."/>
            <person name="Mitter N."/>
        </authorList>
    </citation>
    <scope>NUCLEOTIDE SEQUENCE [LARGE SCALE GENOMIC DNA]</scope>
    <source>
        <strain evidence="2">cv. Hass</strain>
    </source>
</reference>